<dbReference type="InterPro" id="IPR023801">
    <property type="entry name" value="His_deacetylse_dom"/>
</dbReference>
<evidence type="ECO:0000256" key="1">
    <source>
        <dbReference type="ARBA" id="ARBA00004123"/>
    </source>
</evidence>
<evidence type="ECO:0000256" key="3">
    <source>
        <dbReference type="ARBA" id="ARBA00012111"/>
    </source>
</evidence>
<sequence length="517" mass="58110">MHHHSKNVLHAEPIHLLYDKRMLQHRPLDWKEPAVFPRYRDEAENDYPIENPERIKVLYNRLCALNQRLVGCNGSLYRQLIARKATKEEVLLAHSESQYDRLHQLEFQTDDELREMSNDTQSDMYYCQESFYAARLAAGGLLECIDAICSSPSSSEHMGSTATGSHSHQFRFDAKPNKALALVRPPGHHACQSKEMGFCFIDSVVIAAKYALANKKAKKVLILDWDIHDGNATAEGTIENENIFRVDLHRYNPKHPFYPFTGSPRDVGNGKARGLNLNVAWSKGGMGNREYGAAFYELILPLITDYQPDLVIISCGLDAAMGDLLGDCCLTPGFFHAMTRAVIEAVGPDTPILSALEGGYTISVIPDCMEGVTLAMLNLPYSYSSGTNSGFYQFTASGAAAPSPDDPDQVWTPRNALARSRRVLSQYYVRLESVSLQLEKSAVRDINSSIRIFEAIRRWKHVPLKSIRVPNTSPQIIGQKHGRQKQPISDEWPIPYARPKIYMWYGTEAHHQKTSAV</sequence>
<evidence type="ECO:0000256" key="4">
    <source>
        <dbReference type="ARBA" id="ARBA00022491"/>
    </source>
</evidence>
<comment type="similarity">
    <text evidence="2">Belongs to the histone deacetylase family. HD type 2 subfamily.</text>
</comment>
<name>A0AAD2FST7_9STRA</name>
<dbReference type="Pfam" id="PF00850">
    <property type="entry name" value="Hist_deacetyl"/>
    <property type="match status" value="1"/>
</dbReference>
<evidence type="ECO:0000256" key="8">
    <source>
        <dbReference type="ARBA" id="ARBA00023163"/>
    </source>
</evidence>
<dbReference type="PANTHER" id="PTHR10625">
    <property type="entry name" value="HISTONE DEACETYLASE HDAC1-RELATED"/>
    <property type="match status" value="1"/>
</dbReference>
<evidence type="ECO:0000256" key="5">
    <source>
        <dbReference type="ARBA" id="ARBA00022801"/>
    </source>
</evidence>
<comment type="subcellular location">
    <subcellularLocation>
        <location evidence="1">Nucleus</location>
    </subcellularLocation>
</comment>
<reference evidence="11" key="1">
    <citation type="submission" date="2023-08" db="EMBL/GenBank/DDBJ databases">
        <authorList>
            <person name="Audoor S."/>
            <person name="Bilcke G."/>
        </authorList>
    </citation>
    <scope>NUCLEOTIDE SEQUENCE</scope>
</reference>
<dbReference type="PANTHER" id="PTHR10625:SF5">
    <property type="entry name" value="HISTONE DEACETYLASE"/>
    <property type="match status" value="1"/>
</dbReference>
<proteinExistence type="inferred from homology"/>
<gene>
    <name evidence="11" type="ORF">CYCCA115_LOCUS13349</name>
</gene>
<evidence type="ECO:0000256" key="2">
    <source>
        <dbReference type="ARBA" id="ARBA00007738"/>
    </source>
</evidence>
<dbReference type="SUPFAM" id="SSF52768">
    <property type="entry name" value="Arginase/deacetylase"/>
    <property type="match status" value="1"/>
</dbReference>
<feature type="domain" description="Histone deacetylase" evidence="10">
    <location>
        <begin position="50"/>
        <end position="375"/>
    </location>
</feature>
<comment type="caution">
    <text evidence="11">The sequence shown here is derived from an EMBL/GenBank/DDBJ whole genome shotgun (WGS) entry which is preliminary data.</text>
</comment>
<keyword evidence="8" id="KW-0804">Transcription</keyword>
<evidence type="ECO:0000256" key="9">
    <source>
        <dbReference type="ARBA" id="ARBA00023242"/>
    </source>
</evidence>
<dbReference type="EMBL" id="CAKOGP040001792">
    <property type="protein sequence ID" value="CAJ1952008.1"/>
    <property type="molecule type" value="Genomic_DNA"/>
</dbReference>
<dbReference type="AlphaFoldDB" id="A0AAD2FST7"/>
<dbReference type="CDD" id="cd09992">
    <property type="entry name" value="HDAC_classII"/>
    <property type="match status" value="1"/>
</dbReference>
<dbReference type="InterPro" id="IPR037138">
    <property type="entry name" value="His_deacetylse_dom_sf"/>
</dbReference>
<organism evidence="11 12">
    <name type="scientific">Cylindrotheca closterium</name>
    <dbReference type="NCBI Taxonomy" id="2856"/>
    <lineage>
        <taxon>Eukaryota</taxon>
        <taxon>Sar</taxon>
        <taxon>Stramenopiles</taxon>
        <taxon>Ochrophyta</taxon>
        <taxon>Bacillariophyta</taxon>
        <taxon>Bacillariophyceae</taxon>
        <taxon>Bacillariophycidae</taxon>
        <taxon>Bacillariales</taxon>
        <taxon>Bacillariaceae</taxon>
        <taxon>Cylindrotheca</taxon>
    </lineage>
</organism>
<protein>
    <recommendedName>
        <fullName evidence="3">histone deacetylase</fullName>
        <ecNumber evidence="3">3.5.1.98</ecNumber>
    </recommendedName>
</protein>
<evidence type="ECO:0000256" key="6">
    <source>
        <dbReference type="ARBA" id="ARBA00022853"/>
    </source>
</evidence>
<evidence type="ECO:0000313" key="11">
    <source>
        <dbReference type="EMBL" id="CAJ1952008.1"/>
    </source>
</evidence>
<dbReference type="GO" id="GO:0141221">
    <property type="term" value="F:histone deacetylase activity, hydrolytic mechanism"/>
    <property type="evidence" value="ECO:0007669"/>
    <property type="project" value="UniProtKB-EC"/>
</dbReference>
<dbReference type="Proteomes" id="UP001295423">
    <property type="component" value="Unassembled WGS sequence"/>
</dbReference>
<dbReference type="InterPro" id="IPR023696">
    <property type="entry name" value="Ureohydrolase_dom_sf"/>
</dbReference>
<evidence type="ECO:0000259" key="10">
    <source>
        <dbReference type="Pfam" id="PF00850"/>
    </source>
</evidence>
<evidence type="ECO:0000313" key="12">
    <source>
        <dbReference type="Proteomes" id="UP001295423"/>
    </source>
</evidence>
<dbReference type="GO" id="GO:0000118">
    <property type="term" value="C:histone deacetylase complex"/>
    <property type="evidence" value="ECO:0007669"/>
    <property type="project" value="TreeGrafter"/>
</dbReference>
<dbReference type="Gene3D" id="3.40.800.20">
    <property type="entry name" value="Histone deacetylase domain"/>
    <property type="match status" value="1"/>
</dbReference>
<evidence type="ECO:0000256" key="7">
    <source>
        <dbReference type="ARBA" id="ARBA00023015"/>
    </source>
</evidence>
<keyword evidence="6" id="KW-0156">Chromatin regulator</keyword>
<keyword evidence="7" id="KW-0805">Transcription regulation</keyword>
<keyword evidence="4" id="KW-0678">Repressor</keyword>
<keyword evidence="5" id="KW-0378">Hydrolase</keyword>
<dbReference type="EC" id="3.5.1.98" evidence="3"/>
<accession>A0AAD2FST7</accession>
<dbReference type="GO" id="GO:0040029">
    <property type="term" value="P:epigenetic regulation of gene expression"/>
    <property type="evidence" value="ECO:0007669"/>
    <property type="project" value="TreeGrafter"/>
</dbReference>
<dbReference type="PRINTS" id="PR01270">
    <property type="entry name" value="HDASUPER"/>
</dbReference>
<dbReference type="InterPro" id="IPR000286">
    <property type="entry name" value="HDACs"/>
</dbReference>
<keyword evidence="9" id="KW-0539">Nucleus</keyword>
<keyword evidence="12" id="KW-1185">Reference proteome</keyword>